<keyword evidence="6" id="KW-0460">Magnesium</keyword>
<dbReference type="InterPro" id="IPR036565">
    <property type="entry name" value="Mur-like_cat_sf"/>
</dbReference>
<dbReference type="GO" id="GO:0005829">
    <property type="term" value="C:cytosol"/>
    <property type="evidence" value="ECO:0007669"/>
    <property type="project" value="TreeGrafter"/>
</dbReference>
<dbReference type="EMBL" id="MU001922">
    <property type="protein sequence ID" value="KAF2793562.1"/>
    <property type="molecule type" value="Genomic_DNA"/>
</dbReference>
<organism evidence="7 8">
    <name type="scientific">Melanomma pulvis-pyrius CBS 109.77</name>
    <dbReference type="NCBI Taxonomy" id="1314802"/>
    <lineage>
        <taxon>Eukaryota</taxon>
        <taxon>Fungi</taxon>
        <taxon>Dikarya</taxon>
        <taxon>Ascomycota</taxon>
        <taxon>Pezizomycotina</taxon>
        <taxon>Dothideomycetes</taxon>
        <taxon>Pleosporomycetidae</taxon>
        <taxon>Pleosporales</taxon>
        <taxon>Melanommataceae</taxon>
        <taxon>Melanomma</taxon>
    </lineage>
</organism>
<keyword evidence="2 7" id="KW-0436">Ligase</keyword>
<comment type="similarity">
    <text evidence="1">Belongs to the folylpolyglutamate synthase family.</text>
</comment>
<dbReference type="PANTHER" id="PTHR11136">
    <property type="entry name" value="FOLYLPOLYGLUTAMATE SYNTHASE-RELATED"/>
    <property type="match status" value="1"/>
</dbReference>
<dbReference type="PANTHER" id="PTHR11136:SF0">
    <property type="entry name" value="DIHYDROFOLATE SYNTHETASE-RELATED"/>
    <property type="match status" value="1"/>
</dbReference>
<evidence type="ECO:0000313" key="7">
    <source>
        <dbReference type="EMBL" id="KAF2793562.1"/>
    </source>
</evidence>
<keyword evidence="4" id="KW-0547">Nucleotide-binding</keyword>
<dbReference type="InterPro" id="IPR018109">
    <property type="entry name" value="Folylpolyglutamate_synth_CS"/>
</dbReference>
<dbReference type="GO" id="GO:0004326">
    <property type="term" value="F:tetrahydrofolylpolyglutamate synthase activity"/>
    <property type="evidence" value="ECO:0007669"/>
    <property type="project" value="InterPro"/>
</dbReference>
<evidence type="ECO:0000256" key="4">
    <source>
        <dbReference type="ARBA" id="ARBA00022741"/>
    </source>
</evidence>
<evidence type="ECO:0000256" key="2">
    <source>
        <dbReference type="ARBA" id="ARBA00022598"/>
    </source>
</evidence>
<dbReference type="Gene3D" id="3.90.190.20">
    <property type="entry name" value="Mur ligase, C-terminal domain"/>
    <property type="match status" value="1"/>
</dbReference>
<evidence type="ECO:0000256" key="3">
    <source>
        <dbReference type="ARBA" id="ARBA00022723"/>
    </source>
</evidence>
<evidence type="ECO:0000256" key="5">
    <source>
        <dbReference type="ARBA" id="ARBA00022840"/>
    </source>
</evidence>
<dbReference type="GO" id="GO:0005739">
    <property type="term" value="C:mitochondrion"/>
    <property type="evidence" value="ECO:0007669"/>
    <property type="project" value="TreeGrafter"/>
</dbReference>
<proteinExistence type="inferred from homology"/>
<dbReference type="GO" id="GO:0046872">
    <property type="term" value="F:metal ion binding"/>
    <property type="evidence" value="ECO:0007669"/>
    <property type="project" value="UniProtKB-KW"/>
</dbReference>
<evidence type="ECO:0000313" key="8">
    <source>
        <dbReference type="Proteomes" id="UP000799757"/>
    </source>
</evidence>
<protein>
    <submittedName>
        <fullName evidence="7">Mur ligase</fullName>
    </submittedName>
</protein>
<feature type="non-terminal residue" evidence="7">
    <location>
        <position position="425"/>
    </location>
</feature>
<gene>
    <name evidence="7" type="ORF">K505DRAFT_198669</name>
</gene>
<dbReference type="SUPFAM" id="SSF53623">
    <property type="entry name" value="MurD-like peptide ligases, catalytic domain"/>
    <property type="match status" value="1"/>
</dbReference>
<dbReference type="InterPro" id="IPR036615">
    <property type="entry name" value="Mur_ligase_C_dom_sf"/>
</dbReference>
<dbReference type="AlphaFoldDB" id="A0A6A6XAV0"/>
<name>A0A6A6XAV0_9PLEO</name>
<keyword evidence="8" id="KW-1185">Reference proteome</keyword>
<evidence type="ECO:0000256" key="6">
    <source>
        <dbReference type="ARBA" id="ARBA00022842"/>
    </source>
</evidence>
<dbReference type="GO" id="GO:0008841">
    <property type="term" value="F:dihydrofolate synthase activity"/>
    <property type="evidence" value="ECO:0007669"/>
    <property type="project" value="TreeGrafter"/>
</dbReference>
<keyword evidence="3" id="KW-0479">Metal-binding</keyword>
<evidence type="ECO:0000256" key="1">
    <source>
        <dbReference type="ARBA" id="ARBA00008276"/>
    </source>
</evidence>
<dbReference type="PROSITE" id="PS01012">
    <property type="entry name" value="FOLYLPOLYGLU_SYNT_2"/>
    <property type="match status" value="1"/>
</dbReference>
<dbReference type="InterPro" id="IPR001645">
    <property type="entry name" value="Folylpolyglutamate_synth"/>
</dbReference>
<dbReference type="OrthoDB" id="5212574at2759"/>
<accession>A0A6A6XAV0</accession>
<keyword evidence="5" id="KW-0067">ATP-binding</keyword>
<dbReference type="Proteomes" id="UP000799757">
    <property type="component" value="Unassembled WGS sequence"/>
</dbReference>
<dbReference type="SUPFAM" id="SSF53244">
    <property type="entry name" value="MurD-like peptide ligases, peptide-binding domain"/>
    <property type="match status" value="1"/>
</dbReference>
<reference evidence="7" key="1">
    <citation type="journal article" date="2020" name="Stud. Mycol.">
        <title>101 Dothideomycetes genomes: a test case for predicting lifestyles and emergence of pathogens.</title>
        <authorList>
            <person name="Haridas S."/>
            <person name="Albert R."/>
            <person name="Binder M."/>
            <person name="Bloem J."/>
            <person name="Labutti K."/>
            <person name="Salamov A."/>
            <person name="Andreopoulos B."/>
            <person name="Baker S."/>
            <person name="Barry K."/>
            <person name="Bills G."/>
            <person name="Bluhm B."/>
            <person name="Cannon C."/>
            <person name="Castanera R."/>
            <person name="Culley D."/>
            <person name="Daum C."/>
            <person name="Ezra D."/>
            <person name="Gonzalez J."/>
            <person name="Henrissat B."/>
            <person name="Kuo A."/>
            <person name="Liang C."/>
            <person name="Lipzen A."/>
            <person name="Lutzoni F."/>
            <person name="Magnuson J."/>
            <person name="Mondo S."/>
            <person name="Nolan M."/>
            <person name="Ohm R."/>
            <person name="Pangilinan J."/>
            <person name="Park H.-J."/>
            <person name="Ramirez L."/>
            <person name="Alfaro M."/>
            <person name="Sun H."/>
            <person name="Tritt A."/>
            <person name="Yoshinaga Y."/>
            <person name="Zwiers L.-H."/>
            <person name="Turgeon B."/>
            <person name="Goodwin S."/>
            <person name="Spatafora J."/>
            <person name="Crous P."/>
            <person name="Grigoriev I."/>
        </authorList>
    </citation>
    <scope>NUCLEOTIDE SEQUENCE</scope>
    <source>
        <strain evidence="7">CBS 109.77</strain>
    </source>
</reference>
<dbReference type="NCBIfam" id="TIGR01499">
    <property type="entry name" value="folC"/>
    <property type="match status" value="1"/>
</dbReference>
<dbReference type="UniPathway" id="UPA00850"/>
<sequence>MIQPGLERIGLLLKDVHFPWKAIHVAGTNGKGSICAYASTLLSRRAIRCGRFTSPHVIDRWDCIAINDKTVDEAKFRTVEKHFLSLNQRENIGASEFEVLTATAFQLFNDEKVEVGVVEVGMGGRLDATNILNNQVVSVISKIAREHQNFLGNTLEEIAHHKAGILRPNVPYVVNPINEWNVHDVISQYAKEIGAGPLIHGDTEDLQRHLYASVYWHKFAGALEAFRRDNAVLAYLAVVEALKSMGQSTQKVREMLPGIRNKQFPGRFQSLTVDAVFGEHHRVILVDGAHNTDAALALKEHVGHNLRISNSNLEKQNRISRDRPVTWVVAMSDGKDALDYLSVLLEPGDNIVTTSFGPVDGMPWVKPMNSNDLLQVARKACPGITGLSIPVDGPFRALCAAKYLTDHDNPIVVTGSLYLVGDLLR</sequence>
<dbReference type="Gene3D" id="3.40.1190.10">
    <property type="entry name" value="Mur-like, catalytic domain"/>
    <property type="match status" value="1"/>
</dbReference>
<dbReference type="GO" id="GO:0005524">
    <property type="term" value="F:ATP binding"/>
    <property type="evidence" value="ECO:0007669"/>
    <property type="project" value="UniProtKB-KW"/>
</dbReference>